<sequence>MKPKVVGKVSIFTLISEAVKDLRMYGCDFVLGMGLTKRVKTKTKQAEYADLLGVKGAFYSRLESGSSAFNIAQLHTLCEAKGLSLGELFTYVDHMKKDLIGAGYQVVTEALPIEQDAMRKDNWIEEKATALNNKWTREQKSLKQYKDLTDQQIAAKRQEHVLHARLLFADKFGHVEDVELQRGQWDEAFAEDRAKE</sequence>
<dbReference type="EMBL" id="MCWU01000032">
    <property type="protein sequence ID" value="PMJ64355.1"/>
    <property type="molecule type" value="Genomic_DNA"/>
</dbReference>
<dbReference type="Gene3D" id="1.10.260.40">
    <property type="entry name" value="lambda repressor-like DNA-binding domains"/>
    <property type="match status" value="1"/>
</dbReference>
<gene>
    <name evidence="2" type="ORF">BCU17_21560</name>
</gene>
<dbReference type="RefSeq" id="WP_102516738.1">
    <property type="nucleotide sequence ID" value="NZ_CAWNSM010000032.1"/>
</dbReference>
<dbReference type="Proteomes" id="UP000235330">
    <property type="component" value="Unassembled WGS sequence"/>
</dbReference>
<organism evidence="2 3">
    <name type="scientific">Vibrio splendidus</name>
    <dbReference type="NCBI Taxonomy" id="29497"/>
    <lineage>
        <taxon>Bacteria</taxon>
        <taxon>Pseudomonadati</taxon>
        <taxon>Pseudomonadota</taxon>
        <taxon>Gammaproteobacteria</taxon>
        <taxon>Vibrionales</taxon>
        <taxon>Vibrionaceae</taxon>
        <taxon>Vibrio</taxon>
    </lineage>
</organism>
<dbReference type="InterPro" id="IPR010982">
    <property type="entry name" value="Lambda_DNA-bd_dom_sf"/>
</dbReference>
<reference evidence="3" key="1">
    <citation type="submission" date="2016-07" db="EMBL/GenBank/DDBJ databases">
        <title>Nontailed viruses are major unrecognized killers of bacteria in the ocean.</title>
        <authorList>
            <person name="Kauffman K."/>
            <person name="Hussain F."/>
            <person name="Yang J."/>
            <person name="Arevalo P."/>
            <person name="Brown J."/>
            <person name="Cutler M."/>
            <person name="Kelly L."/>
            <person name="Polz M.F."/>
        </authorList>
    </citation>
    <scope>NUCLEOTIDE SEQUENCE [LARGE SCALE GENOMIC DNA]</scope>
    <source>
        <strain evidence="3">10N.261.55.E11</strain>
    </source>
</reference>
<dbReference type="CDD" id="cd00093">
    <property type="entry name" value="HTH_XRE"/>
    <property type="match status" value="1"/>
</dbReference>
<dbReference type="AlphaFoldDB" id="A0A2N7F9X9"/>
<dbReference type="PROSITE" id="PS50943">
    <property type="entry name" value="HTH_CROC1"/>
    <property type="match status" value="1"/>
</dbReference>
<feature type="domain" description="HTH cro/C1-type" evidence="1">
    <location>
        <begin position="45"/>
        <end position="88"/>
    </location>
</feature>
<dbReference type="InterPro" id="IPR001387">
    <property type="entry name" value="Cro/C1-type_HTH"/>
</dbReference>
<comment type="caution">
    <text evidence="2">The sequence shown here is derived from an EMBL/GenBank/DDBJ whole genome shotgun (WGS) entry which is preliminary data.</text>
</comment>
<name>A0A2N7F9X9_VIBSP</name>
<dbReference type="SUPFAM" id="SSF47413">
    <property type="entry name" value="lambda repressor-like DNA-binding domains"/>
    <property type="match status" value="1"/>
</dbReference>
<accession>A0A2N7F9X9</accession>
<proteinExistence type="predicted"/>
<evidence type="ECO:0000313" key="3">
    <source>
        <dbReference type="Proteomes" id="UP000235330"/>
    </source>
</evidence>
<evidence type="ECO:0000259" key="1">
    <source>
        <dbReference type="PROSITE" id="PS50943"/>
    </source>
</evidence>
<dbReference type="GO" id="GO:0003677">
    <property type="term" value="F:DNA binding"/>
    <property type="evidence" value="ECO:0007669"/>
    <property type="project" value="InterPro"/>
</dbReference>
<evidence type="ECO:0000313" key="2">
    <source>
        <dbReference type="EMBL" id="PMJ64355.1"/>
    </source>
</evidence>
<protein>
    <recommendedName>
        <fullName evidence="1">HTH cro/C1-type domain-containing protein</fullName>
    </recommendedName>
</protein>